<feature type="transmembrane region" description="Helical" evidence="3">
    <location>
        <begin position="42"/>
        <end position="62"/>
    </location>
</feature>
<protein>
    <submittedName>
        <fullName evidence="6">Serpin B3-like</fullName>
    </submittedName>
</protein>
<feature type="region of interest" description="Disordered" evidence="2">
    <location>
        <begin position="94"/>
        <end position="117"/>
    </location>
</feature>
<keyword evidence="3" id="KW-0472">Membrane</keyword>
<accession>A0ABM0GPE0</accession>
<evidence type="ECO:0000256" key="1">
    <source>
        <dbReference type="RuleBase" id="RU000411"/>
    </source>
</evidence>
<dbReference type="Pfam" id="PF00079">
    <property type="entry name" value="Serpin"/>
    <property type="match status" value="1"/>
</dbReference>
<dbReference type="Gene3D" id="2.30.39.10">
    <property type="entry name" value="Alpha-1-antitrypsin, domain 1"/>
    <property type="match status" value="1"/>
</dbReference>
<keyword evidence="5" id="KW-1185">Reference proteome</keyword>
<dbReference type="InterPro" id="IPR000215">
    <property type="entry name" value="Serpin_fam"/>
</dbReference>
<organism evidence="5 6">
    <name type="scientific">Saccoglossus kowalevskii</name>
    <name type="common">Acorn worm</name>
    <dbReference type="NCBI Taxonomy" id="10224"/>
    <lineage>
        <taxon>Eukaryota</taxon>
        <taxon>Metazoa</taxon>
        <taxon>Hemichordata</taxon>
        <taxon>Enteropneusta</taxon>
        <taxon>Harrimaniidae</taxon>
        <taxon>Saccoglossus</taxon>
    </lineage>
</organism>
<dbReference type="SUPFAM" id="SSF56574">
    <property type="entry name" value="Serpins"/>
    <property type="match status" value="1"/>
</dbReference>
<evidence type="ECO:0000259" key="4">
    <source>
        <dbReference type="SMART" id="SM00093"/>
    </source>
</evidence>
<evidence type="ECO:0000313" key="6">
    <source>
        <dbReference type="RefSeq" id="XP_002734390.1"/>
    </source>
</evidence>
<feature type="domain" description="Serpin" evidence="4">
    <location>
        <begin position="150"/>
        <end position="514"/>
    </location>
</feature>
<dbReference type="GeneID" id="100369961"/>
<keyword evidence="3" id="KW-1133">Transmembrane helix</keyword>
<proteinExistence type="inferred from homology"/>
<dbReference type="Gene3D" id="3.30.497.10">
    <property type="entry name" value="Antithrombin, subunit I, domain 2"/>
    <property type="match status" value="1"/>
</dbReference>
<dbReference type="Proteomes" id="UP000694865">
    <property type="component" value="Unplaced"/>
</dbReference>
<keyword evidence="3" id="KW-0812">Transmembrane</keyword>
<dbReference type="InterPro" id="IPR042178">
    <property type="entry name" value="Serpin_sf_1"/>
</dbReference>
<dbReference type="CDD" id="cd00172">
    <property type="entry name" value="serpin"/>
    <property type="match status" value="1"/>
</dbReference>
<dbReference type="PANTHER" id="PTHR11461:SF372">
    <property type="entry name" value="ACCESSORY GLAND PROTEIN ACP76A-RELATED"/>
    <property type="match status" value="1"/>
</dbReference>
<name>A0ABM0GPE0_SACKO</name>
<dbReference type="InterPro" id="IPR036186">
    <property type="entry name" value="Serpin_sf"/>
</dbReference>
<dbReference type="InterPro" id="IPR023795">
    <property type="entry name" value="Serpin_CS"/>
</dbReference>
<dbReference type="RefSeq" id="XP_002734390.1">
    <property type="nucleotide sequence ID" value="XM_002734344.2"/>
</dbReference>
<dbReference type="InterPro" id="IPR023796">
    <property type="entry name" value="Serpin_dom"/>
</dbReference>
<dbReference type="PROSITE" id="PS00284">
    <property type="entry name" value="SERPIN"/>
    <property type="match status" value="1"/>
</dbReference>
<dbReference type="SMART" id="SM00093">
    <property type="entry name" value="SERPIN"/>
    <property type="match status" value="1"/>
</dbReference>
<sequence length="517" mass="59249">MQRAHHGMGQRPRQDVPIQVYADEDDSKSEKKYKERKRLRNIKMFFGVMLVVGFFAIAVYSFPRGNTATEEKSVNVVRDKVVFLPRDAEKKGLAVEEKIESAEDEEEQKKTEQQEKENVIKEHETNEVKEEEKEIPGLKVLAKSQQDFAVDLYQTLTQSKQYQEENIVFSPFSISVALAMTYLGAKSESATQMEKVLKFHQVGIENIHPTFHMLRSEIFNQDAGYVLNAANKLFIDSNYTFVSEFLSATEAYYDSALEPLNFGNPEESRVEINKWVDKQTQSLIQDLIPEGVISTMTKLVLVNAIYFKGKWANQFNPKFTKVDNFYLDKRNAVKIPMMYNNENKFKFYADDVLKCQILEMPYSGSNLSMIAILPDEVNGLLSLQKNITSDTLQKWFSQLHETKVDVTFPRFKMESSFQLKSELQKLGMVDIFVPDLADLTGMADNRELFVYDAVHKSFIEVTEEGTEAAAASAVLVGIESVRVHHKFNANHPFLFLIRDNTTGTVLFMGRIMKLSQK</sequence>
<evidence type="ECO:0000256" key="2">
    <source>
        <dbReference type="SAM" id="MobiDB-lite"/>
    </source>
</evidence>
<dbReference type="InterPro" id="IPR042185">
    <property type="entry name" value="Serpin_sf_2"/>
</dbReference>
<feature type="region of interest" description="Disordered" evidence="2">
    <location>
        <begin position="1"/>
        <end position="33"/>
    </location>
</feature>
<reference evidence="6" key="1">
    <citation type="submission" date="2025-08" db="UniProtKB">
        <authorList>
            <consortium name="RefSeq"/>
        </authorList>
    </citation>
    <scope>IDENTIFICATION</scope>
    <source>
        <tissue evidence="6">Testes</tissue>
    </source>
</reference>
<comment type="similarity">
    <text evidence="1">Belongs to the serpin family.</text>
</comment>
<evidence type="ECO:0000313" key="5">
    <source>
        <dbReference type="Proteomes" id="UP000694865"/>
    </source>
</evidence>
<gene>
    <name evidence="6" type="primary">LOC100369961</name>
</gene>
<evidence type="ECO:0000256" key="3">
    <source>
        <dbReference type="SAM" id="Phobius"/>
    </source>
</evidence>
<dbReference type="PANTHER" id="PTHR11461">
    <property type="entry name" value="SERINE PROTEASE INHIBITOR, SERPIN"/>
    <property type="match status" value="1"/>
</dbReference>